<evidence type="ECO:0000313" key="2">
    <source>
        <dbReference type="EMBL" id="TDM10543.1"/>
    </source>
</evidence>
<protein>
    <submittedName>
        <fullName evidence="2">GNAT family N-acetyltransferase</fullName>
    </submittedName>
</protein>
<feature type="domain" description="N-acetyltransferase" evidence="1">
    <location>
        <begin position="24"/>
        <end position="180"/>
    </location>
</feature>
<dbReference type="PROSITE" id="PS51186">
    <property type="entry name" value="GNAT"/>
    <property type="match status" value="1"/>
</dbReference>
<evidence type="ECO:0000313" key="3">
    <source>
        <dbReference type="Proteomes" id="UP000294802"/>
    </source>
</evidence>
<dbReference type="InterPro" id="IPR000182">
    <property type="entry name" value="GNAT_dom"/>
</dbReference>
<accession>A0A4R6BTW2</accession>
<dbReference type="PANTHER" id="PTHR43328:SF1">
    <property type="entry name" value="N-ACETYLTRANSFERASE DOMAIN-CONTAINING PROTEIN"/>
    <property type="match status" value="1"/>
</dbReference>
<dbReference type="AlphaFoldDB" id="A0A4R6BTW2"/>
<dbReference type="Proteomes" id="UP000294802">
    <property type="component" value="Unassembled WGS sequence"/>
</dbReference>
<name>A0A4R6BTW2_9STAP</name>
<evidence type="ECO:0000259" key="1">
    <source>
        <dbReference type="PROSITE" id="PS51186"/>
    </source>
</evidence>
<organism evidence="2 3">
    <name type="scientific">Macrococcus lamae</name>
    <dbReference type="NCBI Taxonomy" id="198484"/>
    <lineage>
        <taxon>Bacteria</taxon>
        <taxon>Bacillati</taxon>
        <taxon>Bacillota</taxon>
        <taxon>Bacilli</taxon>
        <taxon>Bacillales</taxon>
        <taxon>Staphylococcaceae</taxon>
        <taxon>Macrococcus</taxon>
    </lineage>
</organism>
<dbReference type="CDD" id="cd04301">
    <property type="entry name" value="NAT_SF"/>
    <property type="match status" value="1"/>
</dbReference>
<comment type="caution">
    <text evidence="2">The sequence shown here is derived from an EMBL/GenBank/DDBJ whole genome shotgun (WGS) entry which is preliminary data.</text>
</comment>
<reference evidence="2 3" key="1">
    <citation type="submission" date="2019-01" db="EMBL/GenBank/DDBJ databases">
        <title>Draft genome sequences of the type strains of six Macrococcus species.</title>
        <authorList>
            <person name="Mazhar S."/>
            <person name="Altermann E."/>
            <person name="Hill C."/>
            <person name="Mcauliffe O."/>
        </authorList>
    </citation>
    <scope>NUCLEOTIDE SEQUENCE [LARGE SCALE GENOMIC DNA]</scope>
    <source>
        <strain evidence="2 3">CCM4815</strain>
    </source>
</reference>
<proteinExistence type="predicted"/>
<keyword evidence="3" id="KW-1185">Reference proteome</keyword>
<dbReference type="Gene3D" id="3.40.630.30">
    <property type="match status" value="1"/>
</dbReference>
<keyword evidence="2" id="KW-0808">Transferase</keyword>
<dbReference type="EMBL" id="SCWB01000010">
    <property type="protein sequence ID" value="TDM10543.1"/>
    <property type="molecule type" value="Genomic_DNA"/>
</dbReference>
<sequence length="283" mass="32334">MQRRWSGGRYSPGGITVEYKGSQIDIVQYNEKYRAQLESFELEERQLIYSSLPKEVLDEGLMDANRRPCIVLNKEGEVVGFFVLHQFYQHEGYDTPINAVYVRSLSINAKLQGSGYGTEIMMNIPTFVQTVFPDFENLYLVVDAENQAAWNLYERAGFLHLATNPEGPLGKERLYYLDLEGKYVSKLRLVQQGNVIILEKDGEATGHIKLEIEGKTAYITAFETADAAVRESALRQLATFVRKTAAEVEQLVVRTDEPEDYLNANFVHMDQQEPDVLTKLIRY</sequence>
<dbReference type="InterPro" id="IPR016181">
    <property type="entry name" value="Acyl_CoA_acyltransferase"/>
</dbReference>
<dbReference type="PANTHER" id="PTHR43328">
    <property type="entry name" value="ACETYLTRANSFERASE-RELATED"/>
    <property type="match status" value="1"/>
</dbReference>
<dbReference type="OrthoDB" id="66776at2"/>
<gene>
    <name evidence="2" type="ORF">ERX29_06765</name>
</gene>
<dbReference type="Pfam" id="PF00583">
    <property type="entry name" value="Acetyltransf_1"/>
    <property type="match status" value="1"/>
</dbReference>
<dbReference type="SUPFAM" id="SSF55729">
    <property type="entry name" value="Acyl-CoA N-acyltransferases (Nat)"/>
    <property type="match status" value="1"/>
</dbReference>
<dbReference type="GO" id="GO:0016747">
    <property type="term" value="F:acyltransferase activity, transferring groups other than amino-acyl groups"/>
    <property type="evidence" value="ECO:0007669"/>
    <property type="project" value="InterPro"/>
</dbReference>